<name>A0ACC1LV06_9FUNG</name>
<keyword evidence="2" id="KW-1185">Reference proteome</keyword>
<dbReference type="Proteomes" id="UP001139981">
    <property type="component" value="Unassembled WGS sequence"/>
</dbReference>
<gene>
    <name evidence="1" type="primary">HGT20_4</name>
    <name evidence="1" type="ORF">IWW38_005953</name>
</gene>
<sequence length="205" mass="22556">MVLSAYFGRRTLLIFSHLSMAIFAALIVPGSVRNVAALVVVAVFCFNAFFNLGVGPIPWAAASEMTPRYAMTAVSAIGTGIGYIGTFVIGIIFPPLNNWWKNYTFLFFMAWNIIAAVFIYFFIPETRDRPIEDTVRKHSCGIHLVVGKKWQVPPIEEKAALGELDHGVVHEEDRALLGDTISTTPINGTDLLDLPPPISPLPPKQ</sequence>
<evidence type="ECO:0000313" key="2">
    <source>
        <dbReference type="Proteomes" id="UP001139981"/>
    </source>
</evidence>
<protein>
    <submittedName>
        <fullName evidence="1">Bifunctional purine biosynthesis protein PurH</fullName>
    </submittedName>
</protein>
<evidence type="ECO:0000313" key="1">
    <source>
        <dbReference type="EMBL" id="KAJ2880432.1"/>
    </source>
</evidence>
<organism evidence="1 2">
    <name type="scientific">Coemansia aciculifera</name>
    <dbReference type="NCBI Taxonomy" id="417176"/>
    <lineage>
        <taxon>Eukaryota</taxon>
        <taxon>Fungi</taxon>
        <taxon>Fungi incertae sedis</taxon>
        <taxon>Zoopagomycota</taxon>
        <taxon>Kickxellomycotina</taxon>
        <taxon>Kickxellomycetes</taxon>
        <taxon>Kickxellales</taxon>
        <taxon>Kickxellaceae</taxon>
        <taxon>Coemansia</taxon>
    </lineage>
</organism>
<dbReference type="EMBL" id="JANBVB010003111">
    <property type="protein sequence ID" value="KAJ2880432.1"/>
    <property type="molecule type" value="Genomic_DNA"/>
</dbReference>
<reference evidence="1" key="1">
    <citation type="submission" date="2022-07" db="EMBL/GenBank/DDBJ databases">
        <title>Phylogenomic reconstructions and comparative analyses of Kickxellomycotina fungi.</title>
        <authorList>
            <person name="Reynolds N.K."/>
            <person name="Stajich J.E."/>
            <person name="Barry K."/>
            <person name="Grigoriev I.V."/>
            <person name="Crous P."/>
            <person name="Smith M.E."/>
        </authorList>
    </citation>
    <scope>NUCLEOTIDE SEQUENCE</scope>
    <source>
        <strain evidence="1">CBS 190363</strain>
    </source>
</reference>
<proteinExistence type="predicted"/>
<accession>A0ACC1LV06</accession>
<comment type="caution">
    <text evidence="1">The sequence shown here is derived from an EMBL/GenBank/DDBJ whole genome shotgun (WGS) entry which is preliminary data.</text>
</comment>